<accession>U3GS24</accession>
<dbReference type="InterPro" id="IPR005208">
    <property type="entry name" value="Herpes_TT2"/>
</dbReference>
<name>U3GS24_9BETA</name>
<keyword evidence="1" id="KW-1048">Host nucleus</keyword>
<keyword evidence="3" id="KW-0231">Viral genome packaging</keyword>
<keyword evidence="5" id="KW-1185">Reference proteome</keyword>
<dbReference type="EMBL" id="KF017583">
    <property type="protein sequence ID" value="AGT99229.1"/>
    <property type="molecule type" value="Genomic_DNA"/>
</dbReference>
<protein>
    <submittedName>
        <fullName evidence="4">DNA packaging protein</fullName>
    </submittedName>
</protein>
<sequence>MAEPKGLGLDLLYQEIMQSDGNIEIDFKPMLPKMYEVMLPSLDSRLNFINIGQKHMAFCRYIYGTHRCSHSDIVQNKTKQLNILLTKLLDVNGILDQHLSAAKD</sequence>
<evidence type="ECO:0000256" key="1">
    <source>
        <dbReference type="ARBA" id="ARBA00022562"/>
    </source>
</evidence>
<dbReference type="KEGG" id="vg:16747424"/>
<proteinExistence type="inferred from homology"/>
<evidence type="ECO:0000256" key="2">
    <source>
        <dbReference type="ARBA" id="ARBA00022612"/>
    </source>
</evidence>
<reference evidence="4 5" key="1">
    <citation type="submission" date="2013-05" db="EMBL/GenBank/DDBJ databases">
        <title>Genome organization and molecular characterization of porcine cytomegalovirus.</title>
        <authorList>
            <person name="Gu W."/>
            <person name="Zhou L."/>
            <person name="Ge X."/>
            <person name="Guo X."/>
            <person name="Yang H."/>
        </authorList>
    </citation>
    <scope>NUCLEOTIDE SEQUENCE [LARGE SCALE GENOMIC DNA]</scope>
    <source>
        <strain evidence="4 5">BJ09</strain>
    </source>
</reference>
<keyword evidence="2" id="KW-1188">Viral release from host cell</keyword>
<organism evidence="4 5">
    <name type="scientific">Suid betaherpesvirus 2</name>
    <dbReference type="NCBI Taxonomy" id="1608255"/>
    <lineage>
        <taxon>Viruses</taxon>
        <taxon>Duplodnaviria</taxon>
        <taxon>Heunggongvirae</taxon>
        <taxon>Peploviricota</taxon>
        <taxon>Herviviricetes</taxon>
        <taxon>Herpesvirales</taxon>
        <taxon>Orthoherpesviridae</taxon>
        <taxon>Betaherpesvirinae</taxon>
        <taxon>Roseolovirus</taxon>
        <taxon>Roseolovirus suidbeta2</taxon>
    </lineage>
</organism>
<dbReference type="GeneID" id="16747424"/>
<evidence type="ECO:0000313" key="5">
    <source>
        <dbReference type="Proteomes" id="UP000243849"/>
    </source>
</evidence>
<dbReference type="GO" id="GO:0019073">
    <property type="term" value="P:viral DNA genome packaging"/>
    <property type="evidence" value="ECO:0007669"/>
    <property type="project" value="InterPro"/>
</dbReference>
<dbReference type="RefSeq" id="YP_008492974.1">
    <property type="nucleotide sequence ID" value="NC_022233.1"/>
</dbReference>
<dbReference type="OrthoDB" id="25354at10239"/>
<dbReference type="HAMAP" id="MF_04015">
    <property type="entry name" value="HSV_TRM2"/>
    <property type="match status" value="1"/>
</dbReference>
<evidence type="ECO:0000313" key="4">
    <source>
        <dbReference type="EMBL" id="AGT99229.1"/>
    </source>
</evidence>
<evidence type="ECO:0000256" key="3">
    <source>
        <dbReference type="ARBA" id="ARBA00023219"/>
    </source>
</evidence>
<dbReference type="Proteomes" id="UP000243849">
    <property type="component" value="Segment"/>
</dbReference>
<gene>
    <name evidence="4" type="primary">U35</name>
</gene>
<dbReference type="Pfam" id="PF03581">
    <property type="entry name" value="Herpes_UL33"/>
    <property type="match status" value="1"/>
</dbReference>